<accession>A0A6V0BXR2</accession>
<dbReference type="InterPro" id="IPR029033">
    <property type="entry name" value="His_PPase_superfam"/>
</dbReference>
<feature type="region of interest" description="Disordered" evidence="1">
    <location>
        <begin position="32"/>
        <end position="61"/>
    </location>
</feature>
<dbReference type="SUPFAM" id="SSF53254">
    <property type="entry name" value="Phosphoglycerate mutase-like"/>
    <property type="match status" value="1"/>
</dbReference>
<keyword evidence="2" id="KW-0732">Signal</keyword>
<evidence type="ECO:0000256" key="1">
    <source>
        <dbReference type="SAM" id="MobiDB-lite"/>
    </source>
</evidence>
<sequence length="400" mass="43458">MIARRMLSVAALLNFAAGMGGDQIQVQRASASSHADGVAREELPLANPNKGSMLGRRGAEGAGGALGKASASFAEVLGSKTPSDVSIPTRKIQVKVIFIRHGHACHNALGKQGKGKFGISAWSHQSAYKDPPLTNCGVRLSTANGARLRDASGETPTFVSTSGLIRAIESGLAMFPDAARVSPLPFISEEGIWSCNTPSHVSEQQEHFKNTDPTGAARLDWRYIEALKKKDRGAADYKKFKVFLADRVLPDLVAEFPGSNLTLAIVSHSHFLTTTFEKAFGRTGKELRFENNAAKSVTYTYTFGSWPEERTIQSVTLQEDENSYAVVGDAPVLWPPSRKDKYLCQKDYNRCSVVNPKKMGLTQEEAAAKSSSPFINHQQDGDECCTDMSMNDLGKQSPWE</sequence>
<evidence type="ECO:0000313" key="3">
    <source>
        <dbReference type="EMBL" id="CAD9600562.1"/>
    </source>
</evidence>
<evidence type="ECO:0000256" key="2">
    <source>
        <dbReference type="SAM" id="SignalP"/>
    </source>
</evidence>
<reference evidence="3" key="1">
    <citation type="submission" date="2021-01" db="EMBL/GenBank/DDBJ databases">
        <authorList>
            <person name="Corre E."/>
            <person name="Pelletier E."/>
            <person name="Niang G."/>
            <person name="Scheremetjew M."/>
            <person name="Finn R."/>
            <person name="Kale V."/>
            <person name="Holt S."/>
            <person name="Cochrane G."/>
            <person name="Meng A."/>
            <person name="Brown T."/>
            <person name="Cohen L."/>
        </authorList>
    </citation>
    <scope>NUCLEOTIDE SEQUENCE</scope>
    <source>
        <strain evidence="3">RCC3387</strain>
    </source>
</reference>
<organism evidence="3">
    <name type="scientific">Zooxanthella nutricula</name>
    <dbReference type="NCBI Taxonomy" id="1333877"/>
    <lineage>
        <taxon>Eukaryota</taxon>
        <taxon>Sar</taxon>
        <taxon>Alveolata</taxon>
        <taxon>Dinophyceae</taxon>
        <taxon>Peridiniales</taxon>
        <taxon>Peridiniales incertae sedis</taxon>
        <taxon>Zooxanthella</taxon>
    </lineage>
</organism>
<protein>
    <submittedName>
        <fullName evidence="3">Uncharacterized protein</fullName>
    </submittedName>
</protein>
<gene>
    <name evidence="3" type="ORF">BRAN1462_LOCUS37805</name>
</gene>
<dbReference type="AlphaFoldDB" id="A0A6V0BXR2"/>
<dbReference type="EMBL" id="HBGW01059380">
    <property type="protein sequence ID" value="CAD9600562.1"/>
    <property type="molecule type" value="Transcribed_RNA"/>
</dbReference>
<dbReference type="Gene3D" id="3.40.50.1240">
    <property type="entry name" value="Phosphoglycerate mutase-like"/>
    <property type="match status" value="1"/>
</dbReference>
<feature type="signal peptide" evidence="2">
    <location>
        <begin position="1"/>
        <end position="21"/>
    </location>
</feature>
<feature type="chain" id="PRO_5030160648" evidence="2">
    <location>
        <begin position="22"/>
        <end position="400"/>
    </location>
</feature>
<proteinExistence type="predicted"/>
<name>A0A6V0BXR2_9DINO</name>